<dbReference type="AlphaFoldDB" id="A0A318H855"/>
<dbReference type="OrthoDB" id="4379056at2"/>
<dbReference type="EMBL" id="QJJU01000028">
    <property type="protein sequence ID" value="PXX01535.1"/>
    <property type="molecule type" value="Genomic_DNA"/>
</dbReference>
<dbReference type="InterPro" id="IPR034768">
    <property type="entry name" value="4FE4S_WBL"/>
</dbReference>
<comment type="caution">
    <text evidence="2">The sequence shown here is derived from an EMBL/GenBank/DDBJ whole genome shotgun (WGS) entry which is preliminary data.</text>
</comment>
<evidence type="ECO:0000259" key="1">
    <source>
        <dbReference type="PROSITE" id="PS51674"/>
    </source>
</evidence>
<dbReference type="PROSITE" id="PS51674">
    <property type="entry name" value="4FE4S_WBL"/>
    <property type="match status" value="1"/>
</dbReference>
<accession>A0A318H855</accession>
<dbReference type="Proteomes" id="UP000247781">
    <property type="component" value="Unassembled WGS sequence"/>
</dbReference>
<sequence length="93" mass="9993">MTVMIDKPLPVTASPCLGDPDRWAAGGEDPELKALCRACPRRWLCASEALKIPGAEGMWSGVNIPEEGRGRKFALRQLRSLAAHGGYDVSDTA</sequence>
<name>A0A318H855_9MYCO</name>
<reference evidence="3" key="1">
    <citation type="submission" date="2018-05" db="EMBL/GenBank/DDBJ databases">
        <authorList>
            <person name="Deangelis K."/>
            <person name="Huntemann M."/>
            <person name="Clum A."/>
            <person name="Pillay M."/>
            <person name="Palaniappan K."/>
            <person name="Varghese N."/>
            <person name="Mikhailova N."/>
            <person name="Stamatis D."/>
            <person name="Reddy T."/>
            <person name="Daum C."/>
            <person name="Shapiro N."/>
            <person name="Ivanova N."/>
            <person name="Kyrpides N."/>
            <person name="Woyke T."/>
        </authorList>
    </citation>
    <scope>NUCLEOTIDE SEQUENCE [LARGE SCALE GENOMIC DNA]</scope>
    <source>
        <strain evidence="3">GAS496</strain>
    </source>
</reference>
<protein>
    <submittedName>
        <fullName evidence="2">WhiB family redox-sensing transcriptional regulator</fullName>
    </submittedName>
</protein>
<proteinExistence type="predicted"/>
<gene>
    <name evidence="2" type="ORF">C8E89_12821</name>
</gene>
<feature type="domain" description="4Fe-4S Wbl-type" evidence="1">
    <location>
        <begin position="15"/>
        <end position="69"/>
    </location>
</feature>
<organism evidence="2 3">
    <name type="scientific">Mycolicibacterium moriokaense</name>
    <dbReference type="NCBI Taxonomy" id="39691"/>
    <lineage>
        <taxon>Bacteria</taxon>
        <taxon>Bacillati</taxon>
        <taxon>Actinomycetota</taxon>
        <taxon>Actinomycetes</taxon>
        <taxon>Mycobacteriales</taxon>
        <taxon>Mycobacteriaceae</taxon>
        <taxon>Mycolicibacterium</taxon>
    </lineage>
</organism>
<dbReference type="Pfam" id="PF02467">
    <property type="entry name" value="Whib"/>
    <property type="match status" value="1"/>
</dbReference>
<reference evidence="2 3" key="2">
    <citation type="submission" date="2018-06" db="EMBL/GenBank/DDBJ databases">
        <title>Sequencing of bacterial isolates from soil warming experiment in Harvard Forest, Massachusetts, USA.</title>
        <authorList>
            <person name="Deangelis K.PhD."/>
        </authorList>
    </citation>
    <scope>NUCLEOTIDE SEQUENCE [LARGE SCALE GENOMIC DNA]</scope>
    <source>
        <strain evidence="2 3">GAS496</strain>
    </source>
</reference>
<keyword evidence="3" id="KW-1185">Reference proteome</keyword>
<evidence type="ECO:0000313" key="3">
    <source>
        <dbReference type="Proteomes" id="UP000247781"/>
    </source>
</evidence>
<evidence type="ECO:0000313" key="2">
    <source>
        <dbReference type="EMBL" id="PXX01535.1"/>
    </source>
</evidence>